<evidence type="ECO:0000313" key="1">
    <source>
        <dbReference type="EMBL" id="KND88094.1"/>
    </source>
</evidence>
<dbReference type="AlphaFoldDB" id="A0A0L0N270"/>
<accession>A0A0L0N270</accession>
<dbReference type="Proteomes" id="UP000036947">
    <property type="component" value="Unassembled WGS sequence"/>
</dbReference>
<dbReference type="EMBL" id="LFRF01000029">
    <property type="protein sequence ID" value="KND88094.1"/>
    <property type="molecule type" value="Genomic_DNA"/>
</dbReference>
<protein>
    <submittedName>
        <fullName evidence="1">Uncharacterized protein</fullName>
    </submittedName>
</protein>
<organism evidence="1 2">
    <name type="scientific">Tolypocladium ophioglossoides (strain CBS 100239)</name>
    <name type="common">Snaketongue truffleclub</name>
    <name type="synonym">Elaphocordyceps ophioglossoides</name>
    <dbReference type="NCBI Taxonomy" id="1163406"/>
    <lineage>
        <taxon>Eukaryota</taxon>
        <taxon>Fungi</taxon>
        <taxon>Dikarya</taxon>
        <taxon>Ascomycota</taxon>
        <taxon>Pezizomycotina</taxon>
        <taxon>Sordariomycetes</taxon>
        <taxon>Hypocreomycetidae</taxon>
        <taxon>Hypocreales</taxon>
        <taxon>Ophiocordycipitaceae</taxon>
        <taxon>Tolypocladium</taxon>
    </lineage>
</organism>
<gene>
    <name evidence="1" type="ORF">TOPH_07343</name>
</gene>
<comment type="caution">
    <text evidence="1">The sequence shown here is derived from an EMBL/GenBank/DDBJ whole genome shotgun (WGS) entry which is preliminary data.</text>
</comment>
<sequence>MSDPHQTSGRDFEEIRWRYFEPVNYERFMSWEASSSGTIVINGVPRPTTEAAEKDVSFPANARLTVSNTKFKLVSRC</sequence>
<reference evidence="1 2" key="1">
    <citation type="journal article" date="2015" name="BMC Genomics">
        <title>The genome of the truffle-parasite Tolypocladium ophioglossoides and the evolution of antifungal peptaibiotics.</title>
        <authorList>
            <person name="Quandt C.A."/>
            <person name="Bushley K.E."/>
            <person name="Spatafora J.W."/>
        </authorList>
    </citation>
    <scope>NUCLEOTIDE SEQUENCE [LARGE SCALE GENOMIC DNA]</scope>
    <source>
        <strain evidence="1 2">CBS 100239</strain>
    </source>
</reference>
<keyword evidence="2" id="KW-1185">Reference proteome</keyword>
<name>A0A0L0N270_TOLOC</name>
<proteinExistence type="predicted"/>
<dbReference type="OrthoDB" id="3889179at2759"/>
<evidence type="ECO:0000313" key="2">
    <source>
        <dbReference type="Proteomes" id="UP000036947"/>
    </source>
</evidence>